<dbReference type="AlphaFoldDB" id="A0A099Z8Q9"/>
<protein>
    <submittedName>
        <fullName evidence="2">Uncharacterized protein</fullName>
    </submittedName>
</protein>
<organism evidence="2 3">
    <name type="scientific">Tinamus guttatus</name>
    <name type="common">White-throated tinamou</name>
    <dbReference type="NCBI Taxonomy" id="94827"/>
    <lineage>
        <taxon>Eukaryota</taxon>
        <taxon>Metazoa</taxon>
        <taxon>Chordata</taxon>
        <taxon>Craniata</taxon>
        <taxon>Vertebrata</taxon>
        <taxon>Euteleostomi</taxon>
        <taxon>Archelosauria</taxon>
        <taxon>Archosauria</taxon>
        <taxon>Dinosauria</taxon>
        <taxon>Saurischia</taxon>
        <taxon>Theropoda</taxon>
        <taxon>Coelurosauria</taxon>
        <taxon>Aves</taxon>
        <taxon>Palaeognathae</taxon>
        <taxon>Tinamiformes</taxon>
        <taxon>Tinamidae</taxon>
        <taxon>Tinamus</taxon>
    </lineage>
</organism>
<feature type="compositionally biased region" description="Basic and acidic residues" evidence="1">
    <location>
        <begin position="195"/>
        <end position="212"/>
    </location>
</feature>
<sequence>MRTPKEKYEPVEDFVGLKKLMAEPRQKCSDLEVDFVGVKEMFDVPEEIKVSSVKTDLEQEDTLPACTSSSQEYVDKGNISEGKKSQETVSSSKDQCIKRKARGRPRKTVHPVPVNQHGKNLEEDANVKELKALEKKSIQEGMEVVSVSASVAKSLGRGKRTNCVQEKTSLEHPSHEKTEAVELSGAAQRPRRGKRNEPKEVKHQRESLECRGKASLLQKESANIKQTLQKYDVTNVLITEDGQGIKTESM</sequence>
<dbReference type="EMBL" id="KL891498">
    <property type="protein sequence ID" value="KGL78869.1"/>
    <property type="molecule type" value="Genomic_DNA"/>
</dbReference>
<feature type="compositionally biased region" description="Basic residues" evidence="1">
    <location>
        <begin position="98"/>
        <end position="109"/>
    </location>
</feature>
<dbReference type="STRING" id="94827.A0A099Z8Q9"/>
<dbReference type="GO" id="GO:0005634">
    <property type="term" value="C:nucleus"/>
    <property type="evidence" value="ECO:0007669"/>
    <property type="project" value="TreeGrafter"/>
</dbReference>
<name>A0A099Z8Q9_TINGU</name>
<accession>A0A099Z8Q9</accession>
<evidence type="ECO:0000313" key="2">
    <source>
        <dbReference type="EMBL" id="KGL78869.1"/>
    </source>
</evidence>
<dbReference type="Proteomes" id="UP000053641">
    <property type="component" value="Unassembled WGS sequence"/>
</dbReference>
<dbReference type="PANTHER" id="PTHR21603:SF17">
    <property type="entry name" value="PROLIFERATION MARKER PROTEIN KI-67"/>
    <property type="match status" value="1"/>
</dbReference>
<feature type="compositionally biased region" description="Basic and acidic residues" evidence="1">
    <location>
        <begin position="168"/>
        <end position="180"/>
    </location>
</feature>
<dbReference type="GO" id="GO:0007088">
    <property type="term" value="P:regulation of mitotic nuclear division"/>
    <property type="evidence" value="ECO:0007669"/>
    <property type="project" value="TreeGrafter"/>
</dbReference>
<dbReference type="GO" id="GO:0005694">
    <property type="term" value="C:chromosome"/>
    <property type="evidence" value="ECO:0007669"/>
    <property type="project" value="TreeGrafter"/>
</dbReference>
<evidence type="ECO:0000313" key="3">
    <source>
        <dbReference type="Proteomes" id="UP000053641"/>
    </source>
</evidence>
<keyword evidence="3" id="KW-1185">Reference proteome</keyword>
<dbReference type="GO" id="GO:0051983">
    <property type="term" value="P:regulation of chromosome segregation"/>
    <property type="evidence" value="ECO:0007669"/>
    <property type="project" value="TreeGrafter"/>
</dbReference>
<dbReference type="PANTHER" id="PTHR21603">
    <property type="entry name" value="ANTIGEN KI-67-LIKE PROTEIN"/>
    <property type="match status" value="1"/>
</dbReference>
<evidence type="ECO:0000256" key="1">
    <source>
        <dbReference type="SAM" id="MobiDB-lite"/>
    </source>
</evidence>
<feature type="region of interest" description="Disordered" evidence="1">
    <location>
        <begin position="53"/>
        <end position="125"/>
    </location>
</feature>
<feature type="region of interest" description="Disordered" evidence="1">
    <location>
        <begin position="155"/>
        <end position="213"/>
    </location>
</feature>
<gene>
    <name evidence="2" type="ORF">N309_09552</name>
</gene>
<reference evidence="2 3" key="1">
    <citation type="submission" date="2014-06" db="EMBL/GenBank/DDBJ databases">
        <title>Genome evolution of avian class.</title>
        <authorList>
            <person name="Zhang G."/>
            <person name="Li C."/>
        </authorList>
    </citation>
    <scope>NUCLEOTIDE SEQUENCE [LARGE SCALE GENOMIC DNA]</scope>
    <source>
        <strain evidence="2">BGI_N309</strain>
    </source>
</reference>
<feature type="non-terminal residue" evidence="2">
    <location>
        <position position="250"/>
    </location>
</feature>
<proteinExistence type="predicted"/>